<dbReference type="RefSeq" id="WP_144916462.1">
    <property type="nucleotide sequence ID" value="NZ_VLLI01000019.1"/>
</dbReference>
<evidence type="ECO:0000313" key="3">
    <source>
        <dbReference type="Proteomes" id="UP000317010"/>
    </source>
</evidence>
<dbReference type="SUPFAM" id="SSF51658">
    <property type="entry name" value="Xylose isomerase-like"/>
    <property type="match status" value="1"/>
</dbReference>
<name>A0A562TM14_9SPHI</name>
<accession>A0A562TM14</accession>
<keyword evidence="3" id="KW-1185">Reference proteome</keyword>
<protein>
    <submittedName>
        <fullName evidence="2">Xylose isomerase-like TIM barrel protein</fullName>
    </submittedName>
</protein>
<gene>
    <name evidence="2" type="ORF">JN11_04652</name>
</gene>
<dbReference type="Pfam" id="PF01261">
    <property type="entry name" value="AP_endonuc_2"/>
    <property type="match status" value="1"/>
</dbReference>
<dbReference type="InterPro" id="IPR036237">
    <property type="entry name" value="Xyl_isomerase-like_sf"/>
</dbReference>
<reference evidence="2 3" key="1">
    <citation type="submission" date="2019-07" db="EMBL/GenBank/DDBJ databases">
        <title>Genomic Encyclopedia of Archaeal and Bacterial Type Strains, Phase II (KMG-II): from individual species to whole genera.</title>
        <authorList>
            <person name="Goeker M."/>
        </authorList>
    </citation>
    <scope>NUCLEOTIDE SEQUENCE [LARGE SCALE GENOMIC DNA]</scope>
    <source>
        <strain evidence="2 3">ATCC BAA-1854</strain>
    </source>
</reference>
<evidence type="ECO:0000313" key="2">
    <source>
        <dbReference type="EMBL" id="TWI94542.1"/>
    </source>
</evidence>
<dbReference type="Gene3D" id="3.20.20.150">
    <property type="entry name" value="Divalent-metal-dependent TIM barrel enzymes"/>
    <property type="match status" value="1"/>
</dbReference>
<organism evidence="2 3">
    <name type="scientific">Mucilaginibacter frigoritolerans</name>
    <dbReference type="NCBI Taxonomy" id="652788"/>
    <lineage>
        <taxon>Bacteria</taxon>
        <taxon>Pseudomonadati</taxon>
        <taxon>Bacteroidota</taxon>
        <taxon>Sphingobacteriia</taxon>
        <taxon>Sphingobacteriales</taxon>
        <taxon>Sphingobacteriaceae</taxon>
        <taxon>Mucilaginibacter</taxon>
    </lineage>
</organism>
<dbReference type="AlphaFoldDB" id="A0A562TM14"/>
<feature type="domain" description="Xylose isomerase-like TIM barrel" evidence="1">
    <location>
        <begin position="21"/>
        <end position="167"/>
    </location>
</feature>
<keyword evidence="2" id="KW-0413">Isomerase</keyword>
<dbReference type="InterPro" id="IPR013022">
    <property type="entry name" value="Xyl_isomerase-like_TIM-brl"/>
</dbReference>
<sequence>MKLKFFCPYWGMSQLPLEEALQQIKAAGYDGIELAIDPDVEGYEQAVPLCNKYNLLLIAQHPYAKGNTPDEHLHDYTRKLEMIMALKPIMVNCHTGKDYYSIAQNVPFLNAAAILAKKYQVPVAHEIHRGRFTFCTTTTTQYLELFPQLELTADFSHWCVVSESLLEAQQDILDKVIPNCIHLHARVGYAQGPQVANPAAPEYENELNAHMNWWKQIAQEHIKAGKQQITITCEFGPPPYLPVLPFTKQPVASQWELNLFMKDYLVKNLIA</sequence>
<dbReference type="GO" id="GO:0016853">
    <property type="term" value="F:isomerase activity"/>
    <property type="evidence" value="ECO:0007669"/>
    <property type="project" value="UniProtKB-KW"/>
</dbReference>
<proteinExistence type="predicted"/>
<evidence type="ECO:0000259" key="1">
    <source>
        <dbReference type="Pfam" id="PF01261"/>
    </source>
</evidence>
<dbReference type="OrthoDB" id="2555274at2"/>
<comment type="caution">
    <text evidence="2">The sequence shown here is derived from an EMBL/GenBank/DDBJ whole genome shotgun (WGS) entry which is preliminary data.</text>
</comment>
<dbReference type="Proteomes" id="UP000317010">
    <property type="component" value="Unassembled WGS sequence"/>
</dbReference>
<dbReference type="EMBL" id="VLLI01000019">
    <property type="protein sequence ID" value="TWI94542.1"/>
    <property type="molecule type" value="Genomic_DNA"/>
</dbReference>